<dbReference type="GO" id="GO:0016407">
    <property type="term" value="F:acetyltransferase activity"/>
    <property type="evidence" value="ECO:0007669"/>
    <property type="project" value="TreeGrafter"/>
</dbReference>
<dbReference type="EC" id="2.3.1.-" evidence="6"/>
<dbReference type="PANTHER" id="PTHR43178:SF5">
    <property type="entry name" value="LIPOAMIDE ACYLTRANSFERASE COMPONENT OF BRANCHED-CHAIN ALPHA-KETO ACID DEHYDROGENASE COMPLEX, MITOCHONDRIAL"/>
    <property type="match status" value="1"/>
</dbReference>
<dbReference type="Gene3D" id="2.40.50.100">
    <property type="match status" value="1"/>
</dbReference>
<dbReference type="InterPro" id="IPR050743">
    <property type="entry name" value="2-oxoacid_DH_E2_comp"/>
</dbReference>
<dbReference type="GO" id="GO:0005737">
    <property type="term" value="C:cytoplasm"/>
    <property type="evidence" value="ECO:0007669"/>
    <property type="project" value="TreeGrafter"/>
</dbReference>
<evidence type="ECO:0000256" key="1">
    <source>
        <dbReference type="ARBA" id="ARBA00001938"/>
    </source>
</evidence>
<keyword evidence="5 6" id="KW-0012">Acyltransferase</keyword>
<dbReference type="PANTHER" id="PTHR43178">
    <property type="entry name" value="DIHYDROLIPOAMIDE ACETYLTRANSFERASE COMPONENT OF PYRUVATE DEHYDROGENASE COMPLEX"/>
    <property type="match status" value="1"/>
</dbReference>
<accession>A0A1K0H243</accession>
<evidence type="ECO:0000259" key="7">
    <source>
        <dbReference type="Pfam" id="PF00198"/>
    </source>
</evidence>
<dbReference type="SUPFAM" id="SSF52777">
    <property type="entry name" value="CoA-dependent acyltransferases"/>
    <property type="match status" value="1"/>
</dbReference>
<dbReference type="InterPro" id="IPR003016">
    <property type="entry name" value="2-oxoA_DH_lipoyl-BS"/>
</dbReference>
<feature type="domain" description="Lipoyl-binding" evidence="8">
    <location>
        <begin position="15"/>
        <end position="73"/>
    </location>
</feature>
<feature type="domain" description="2-oxoacid dehydrogenase acyltransferase catalytic" evidence="7">
    <location>
        <begin position="152"/>
        <end position="375"/>
    </location>
</feature>
<dbReference type="PROSITE" id="PS00189">
    <property type="entry name" value="LIPOYL"/>
    <property type="match status" value="1"/>
</dbReference>
<reference evidence="9 10" key="1">
    <citation type="submission" date="2016-09" db="EMBL/GenBank/DDBJ databases">
        <title>Couchioplanes caeruleus draft genome sequence.</title>
        <authorList>
            <person name="Sheehan J."/>
            <person name="Caffrey P."/>
        </authorList>
    </citation>
    <scope>NUCLEOTIDE SEQUENCE [LARGE SCALE GENOMIC DNA]</scope>
    <source>
        <strain evidence="9 10">DSM 43634</strain>
    </source>
</reference>
<evidence type="ECO:0000256" key="3">
    <source>
        <dbReference type="ARBA" id="ARBA00022679"/>
    </source>
</evidence>
<dbReference type="InterPro" id="IPR011053">
    <property type="entry name" value="Single_hybrid_motif"/>
</dbReference>
<keyword evidence="3 6" id="KW-0808">Transferase</keyword>
<evidence type="ECO:0000256" key="6">
    <source>
        <dbReference type="RuleBase" id="RU003423"/>
    </source>
</evidence>
<evidence type="ECO:0000313" key="10">
    <source>
        <dbReference type="Proteomes" id="UP000182486"/>
    </source>
</evidence>
<dbReference type="GO" id="GO:0031405">
    <property type="term" value="F:lipoic acid binding"/>
    <property type="evidence" value="ECO:0007669"/>
    <property type="project" value="TreeGrafter"/>
</dbReference>
<evidence type="ECO:0000256" key="4">
    <source>
        <dbReference type="ARBA" id="ARBA00022823"/>
    </source>
</evidence>
<organism evidence="9 10">
    <name type="scientific">Couchioplanes caeruleus subsp. caeruleus</name>
    <dbReference type="NCBI Taxonomy" id="56427"/>
    <lineage>
        <taxon>Bacteria</taxon>
        <taxon>Bacillati</taxon>
        <taxon>Actinomycetota</taxon>
        <taxon>Actinomycetes</taxon>
        <taxon>Micromonosporales</taxon>
        <taxon>Micromonosporaceae</taxon>
        <taxon>Couchioplanes</taxon>
    </lineage>
</organism>
<dbReference type="Pfam" id="PF00198">
    <property type="entry name" value="2-oxoacid_dh"/>
    <property type="match status" value="1"/>
</dbReference>
<dbReference type="Gene3D" id="3.30.559.10">
    <property type="entry name" value="Chloramphenicol acetyltransferase-like domain"/>
    <property type="match status" value="1"/>
</dbReference>
<dbReference type="Pfam" id="PF00364">
    <property type="entry name" value="Biotin_lipoyl"/>
    <property type="match status" value="1"/>
</dbReference>
<proteinExistence type="inferred from homology"/>
<name>A0A1K0H243_9ACTN</name>
<dbReference type="EMBL" id="MEIA01000012">
    <property type="protein sequence ID" value="OJF15763.1"/>
    <property type="molecule type" value="Genomic_DNA"/>
</dbReference>
<dbReference type="CDD" id="cd06849">
    <property type="entry name" value="lipoyl_domain"/>
    <property type="match status" value="1"/>
</dbReference>
<evidence type="ECO:0000259" key="8">
    <source>
        <dbReference type="Pfam" id="PF00364"/>
    </source>
</evidence>
<gene>
    <name evidence="9" type="ORF">BG844_02630</name>
</gene>
<dbReference type="InterPro" id="IPR000089">
    <property type="entry name" value="Biotin_lipoyl"/>
</dbReference>
<keyword evidence="10" id="KW-1185">Reference proteome</keyword>
<comment type="similarity">
    <text evidence="2 6">Belongs to the 2-oxoacid dehydrogenase family.</text>
</comment>
<comment type="cofactor">
    <cofactor evidence="1 6">
        <name>(R)-lipoate</name>
        <dbReference type="ChEBI" id="CHEBI:83088"/>
    </cofactor>
</comment>
<sequence length="381" mass="40948">MRVTDLVVPKFNNNDESYILVEWLFDDGEQVGSGDAVAVIETSKATQDLIVEGEGVLHRLKPEKAECGPGDVIGRLFASEPDRQSYLAGEEQAGKQEAASNTAAEPTMTESARAFAAEHGISADRLRALGKSLIRRSDVERLIEGELPANKSRLLPISRRQQAIGAVVSESHRTIPAAFTLMRVDVGRALSTAATLAERVGAPVGLPELLIKAVAGLHEEFPLFFARAVDQAHVEPAAAAHVGVTVDVGTGLFIPVVRDAGQRSIPEIVDILMDFRIKGLRNTLTEQDFADAVIVVSLNNDDAVVFARPIVFPGHTCMVSLGGVLTEPTLDGAGNLVARQVVHMGLAYDHRIVNGRDAVTFLQRLRARLEAPEHLERGDAG</sequence>
<evidence type="ECO:0000256" key="2">
    <source>
        <dbReference type="ARBA" id="ARBA00007317"/>
    </source>
</evidence>
<comment type="caution">
    <text evidence="9">The sequence shown here is derived from an EMBL/GenBank/DDBJ whole genome shotgun (WGS) entry which is preliminary data.</text>
</comment>
<dbReference type="AlphaFoldDB" id="A0A1K0H243"/>
<dbReference type="SUPFAM" id="SSF51230">
    <property type="entry name" value="Single hybrid motif"/>
    <property type="match status" value="1"/>
</dbReference>
<evidence type="ECO:0000256" key="5">
    <source>
        <dbReference type="ARBA" id="ARBA00023315"/>
    </source>
</evidence>
<dbReference type="InterPro" id="IPR023213">
    <property type="entry name" value="CAT-like_dom_sf"/>
</dbReference>
<evidence type="ECO:0000313" key="9">
    <source>
        <dbReference type="EMBL" id="OJF15763.1"/>
    </source>
</evidence>
<protein>
    <recommendedName>
        <fullName evidence="6">Dihydrolipoamide acetyltransferase component of pyruvate dehydrogenase complex</fullName>
        <ecNumber evidence="6">2.3.1.-</ecNumber>
    </recommendedName>
</protein>
<dbReference type="Proteomes" id="UP000182486">
    <property type="component" value="Unassembled WGS sequence"/>
</dbReference>
<keyword evidence="4 6" id="KW-0450">Lipoyl</keyword>
<dbReference type="InterPro" id="IPR001078">
    <property type="entry name" value="2-oxoacid_DH_actylTfrase"/>
</dbReference>